<comment type="caution">
    <text evidence="2">The sequence shown here is derived from an EMBL/GenBank/DDBJ whole genome shotgun (WGS) entry which is preliminary data.</text>
</comment>
<dbReference type="GO" id="GO:0004672">
    <property type="term" value="F:protein kinase activity"/>
    <property type="evidence" value="ECO:0007669"/>
    <property type="project" value="InterPro"/>
</dbReference>
<dbReference type="InterPro" id="IPR011009">
    <property type="entry name" value="Kinase-like_dom_sf"/>
</dbReference>
<keyword evidence="3" id="KW-1185">Reference proteome</keyword>
<dbReference type="Pfam" id="PF07714">
    <property type="entry name" value="PK_Tyr_Ser-Thr"/>
    <property type="match status" value="1"/>
</dbReference>
<dbReference type="SUPFAM" id="SSF56112">
    <property type="entry name" value="Protein kinase-like (PK-like)"/>
    <property type="match status" value="1"/>
</dbReference>
<keyword evidence="2" id="KW-0808">Transferase</keyword>
<dbReference type="InterPro" id="IPR000719">
    <property type="entry name" value="Prot_kinase_dom"/>
</dbReference>
<dbReference type="PROSITE" id="PS50011">
    <property type="entry name" value="PROTEIN_KINASE_DOM"/>
    <property type="match status" value="1"/>
</dbReference>
<dbReference type="AlphaFoldDB" id="A0A397U8V2"/>
<keyword evidence="2" id="KW-0418">Kinase</keyword>
<dbReference type="InterPro" id="IPR001245">
    <property type="entry name" value="Ser-Thr/Tyr_kinase_cat_dom"/>
</dbReference>
<dbReference type="Gene3D" id="1.10.510.10">
    <property type="entry name" value="Transferase(Phosphotransferase) domain 1"/>
    <property type="match status" value="1"/>
</dbReference>
<dbReference type="Proteomes" id="UP000266673">
    <property type="component" value="Unassembled WGS sequence"/>
</dbReference>
<evidence type="ECO:0000313" key="2">
    <source>
        <dbReference type="EMBL" id="RIB03733.1"/>
    </source>
</evidence>
<name>A0A397U8V2_9GLOM</name>
<sequence length="103" mass="12158">MKCILFNSQLKIYGLTQNSKNKYFMVLQFADSGNLHKFLRTKFQEVNWKTKLKLLFDISKDLYQIHRAGYIHADFHSGNILQDNRISTTLQLYIADLELSKKN</sequence>
<proteinExistence type="predicted"/>
<dbReference type="EMBL" id="QKWP01002333">
    <property type="protein sequence ID" value="RIB03733.1"/>
    <property type="molecule type" value="Genomic_DNA"/>
</dbReference>
<dbReference type="GO" id="GO:0005524">
    <property type="term" value="F:ATP binding"/>
    <property type="evidence" value="ECO:0007669"/>
    <property type="project" value="InterPro"/>
</dbReference>
<protein>
    <submittedName>
        <fullName evidence="2">Kinase-like domain-containing protein</fullName>
    </submittedName>
</protein>
<dbReference type="STRING" id="44941.A0A397U8V2"/>
<accession>A0A397U8V2</accession>
<organism evidence="2 3">
    <name type="scientific">Gigaspora rosea</name>
    <dbReference type="NCBI Taxonomy" id="44941"/>
    <lineage>
        <taxon>Eukaryota</taxon>
        <taxon>Fungi</taxon>
        <taxon>Fungi incertae sedis</taxon>
        <taxon>Mucoromycota</taxon>
        <taxon>Glomeromycotina</taxon>
        <taxon>Glomeromycetes</taxon>
        <taxon>Diversisporales</taxon>
        <taxon>Gigasporaceae</taxon>
        <taxon>Gigaspora</taxon>
    </lineage>
</organism>
<evidence type="ECO:0000313" key="3">
    <source>
        <dbReference type="Proteomes" id="UP000266673"/>
    </source>
</evidence>
<evidence type="ECO:0000259" key="1">
    <source>
        <dbReference type="PROSITE" id="PS50011"/>
    </source>
</evidence>
<dbReference type="OrthoDB" id="2313242at2759"/>
<feature type="domain" description="Protein kinase" evidence="1">
    <location>
        <begin position="1"/>
        <end position="103"/>
    </location>
</feature>
<reference evidence="2 3" key="1">
    <citation type="submission" date="2018-06" db="EMBL/GenBank/DDBJ databases">
        <title>Comparative genomics reveals the genomic features of Rhizophagus irregularis, R. cerebriforme, R. diaphanum and Gigaspora rosea, and their symbiotic lifestyle signature.</title>
        <authorList>
            <person name="Morin E."/>
            <person name="San Clemente H."/>
            <person name="Chen E.C.H."/>
            <person name="De La Providencia I."/>
            <person name="Hainaut M."/>
            <person name="Kuo A."/>
            <person name="Kohler A."/>
            <person name="Murat C."/>
            <person name="Tang N."/>
            <person name="Roy S."/>
            <person name="Loubradou J."/>
            <person name="Henrissat B."/>
            <person name="Grigoriev I.V."/>
            <person name="Corradi N."/>
            <person name="Roux C."/>
            <person name="Martin F.M."/>
        </authorList>
    </citation>
    <scope>NUCLEOTIDE SEQUENCE [LARGE SCALE GENOMIC DNA]</scope>
    <source>
        <strain evidence="2 3">DAOM 194757</strain>
    </source>
</reference>
<gene>
    <name evidence="2" type="ORF">C2G38_2286744</name>
</gene>